<organism evidence="1 2">
    <name type="scientific">Cardiocondyla obscurior</name>
    <dbReference type="NCBI Taxonomy" id="286306"/>
    <lineage>
        <taxon>Eukaryota</taxon>
        <taxon>Metazoa</taxon>
        <taxon>Ecdysozoa</taxon>
        <taxon>Arthropoda</taxon>
        <taxon>Hexapoda</taxon>
        <taxon>Insecta</taxon>
        <taxon>Pterygota</taxon>
        <taxon>Neoptera</taxon>
        <taxon>Endopterygota</taxon>
        <taxon>Hymenoptera</taxon>
        <taxon>Apocrita</taxon>
        <taxon>Aculeata</taxon>
        <taxon>Formicoidea</taxon>
        <taxon>Formicidae</taxon>
        <taxon>Myrmicinae</taxon>
        <taxon>Cardiocondyla</taxon>
    </lineage>
</organism>
<reference evidence="1 2" key="1">
    <citation type="submission" date="2023-03" db="EMBL/GenBank/DDBJ databases">
        <title>High recombination rates correlate with genetic variation in Cardiocondyla obscurior ants.</title>
        <authorList>
            <person name="Errbii M."/>
        </authorList>
    </citation>
    <scope>NUCLEOTIDE SEQUENCE [LARGE SCALE GENOMIC DNA]</scope>
    <source>
        <strain evidence="1">Alpha-2009</strain>
        <tissue evidence="1">Whole body</tissue>
    </source>
</reference>
<keyword evidence="2" id="KW-1185">Reference proteome</keyword>
<evidence type="ECO:0000313" key="1">
    <source>
        <dbReference type="EMBL" id="KAL0102154.1"/>
    </source>
</evidence>
<dbReference type="EMBL" id="JADYXP020000023">
    <property type="protein sequence ID" value="KAL0102154.1"/>
    <property type="molecule type" value="Genomic_DNA"/>
</dbReference>
<dbReference type="Proteomes" id="UP001430953">
    <property type="component" value="Unassembled WGS sequence"/>
</dbReference>
<sequence>MASLMPMNNEFEPNSTIKFKCSYEYPNSSYIYFKLSSLDGFPITARSGEISPILKTEKGANRTWIVHMGYTPFNVECHINYRGKELVKIMTSNTPGLMDYITTAFVFCPSIGDS</sequence>
<proteinExistence type="predicted"/>
<accession>A0AAW2EIG1</accession>
<dbReference type="AlphaFoldDB" id="A0AAW2EIG1"/>
<gene>
    <name evidence="1" type="ORF">PUN28_018586</name>
</gene>
<name>A0AAW2EIG1_9HYME</name>
<evidence type="ECO:0000313" key="2">
    <source>
        <dbReference type="Proteomes" id="UP001430953"/>
    </source>
</evidence>
<protein>
    <submittedName>
        <fullName evidence="1">Uncharacterized protein</fullName>
    </submittedName>
</protein>
<comment type="caution">
    <text evidence="1">The sequence shown here is derived from an EMBL/GenBank/DDBJ whole genome shotgun (WGS) entry which is preliminary data.</text>
</comment>